<dbReference type="Pfam" id="PF00077">
    <property type="entry name" value="RVP"/>
    <property type="match status" value="1"/>
</dbReference>
<sequence length="123" mass="13777">MFRGSFGGSNSNDRRILAFLDTGCDKSSLSLEYIKDNKLFFTPFTDRGSIITSIEGLEGKRVGEVKNILLKYGGKTFTYTFEALPLSENIIMIIGMDLMLKLGISIHGLATSWDDHPCDIWLF</sequence>
<dbReference type="InterPro" id="IPR021109">
    <property type="entry name" value="Peptidase_aspartic_dom_sf"/>
</dbReference>
<name>A0A8H7VR16_9FUNG</name>
<dbReference type="AlphaFoldDB" id="A0A8H7VR16"/>
<evidence type="ECO:0000256" key="1">
    <source>
        <dbReference type="ARBA" id="ARBA00022801"/>
    </source>
</evidence>
<protein>
    <recommendedName>
        <fullName evidence="2">Retropepsins domain-containing protein</fullName>
    </recommendedName>
</protein>
<keyword evidence="4" id="KW-1185">Reference proteome</keyword>
<accession>A0A8H7VR16</accession>
<proteinExistence type="predicted"/>
<evidence type="ECO:0000313" key="4">
    <source>
        <dbReference type="Proteomes" id="UP000646827"/>
    </source>
</evidence>
<organism evidence="3 4">
    <name type="scientific">Circinella minor</name>
    <dbReference type="NCBI Taxonomy" id="1195481"/>
    <lineage>
        <taxon>Eukaryota</taxon>
        <taxon>Fungi</taxon>
        <taxon>Fungi incertae sedis</taxon>
        <taxon>Mucoromycota</taxon>
        <taxon>Mucoromycotina</taxon>
        <taxon>Mucoromycetes</taxon>
        <taxon>Mucorales</taxon>
        <taxon>Lichtheimiaceae</taxon>
        <taxon>Circinella</taxon>
    </lineage>
</organism>
<dbReference type="OrthoDB" id="2302860at2759"/>
<dbReference type="Proteomes" id="UP000646827">
    <property type="component" value="Unassembled WGS sequence"/>
</dbReference>
<dbReference type="InterPro" id="IPR018061">
    <property type="entry name" value="Retropepsins"/>
</dbReference>
<evidence type="ECO:0000313" key="3">
    <source>
        <dbReference type="EMBL" id="KAG2223884.1"/>
    </source>
</evidence>
<gene>
    <name evidence="3" type="ORF">INT45_012757</name>
</gene>
<comment type="caution">
    <text evidence="3">The sequence shown here is derived from an EMBL/GenBank/DDBJ whole genome shotgun (WGS) entry which is preliminary data.</text>
</comment>
<dbReference type="GO" id="GO:0016787">
    <property type="term" value="F:hydrolase activity"/>
    <property type="evidence" value="ECO:0007669"/>
    <property type="project" value="UniProtKB-KW"/>
</dbReference>
<feature type="domain" description="Retropepsins" evidence="2">
    <location>
        <begin position="14"/>
        <end position="106"/>
    </location>
</feature>
<dbReference type="EMBL" id="JAEPRB010000053">
    <property type="protein sequence ID" value="KAG2223884.1"/>
    <property type="molecule type" value="Genomic_DNA"/>
</dbReference>
<keyword evidence="1" id="KW-0378">Hydrolase</keyword>
<dbReference type="SUPFAM" id="SSF50630">
    <property type="entry name" value="Acid proteases"/>
    <property type="match status" value="1"/>
</dbReference>
<reference evidence="3 4" key="1">
    <citation type="submission" date="2020-12" db="EMBL/GenBank/DDBJ databases">
        <title>Metabolic potential, ecology and presence of endohyphal bacteria is reflected in genomic diversity of Mucoromycotina.</title>
        <authorList>
            <person name="Muszewska A."/>
            <person name="Okrasinska A."/>
            <person name="Steczkiewicz K."/>
            <person name="Drgas O."/>
            <person name="Orlowska M."/>
            <person name="Perlinska-Lenart U."/>
            <person name="Aleksandrzak-Piekarczyk T."/>
            <person name="Szatraj K."/>
            <person name="Zielenkiewicz U."/>
            <person name="Pilsyk S."/>
            <person name="Malc E."/>
            <person name="Mieczkowski P."/>
            <person name="Kruszewska J.S."/>
            <person name="Biernat P."/>
            <person name="Pawlowska J."/>
        </authorList>
    </citation>
    <scope>NUCLEOTIDE SEQUENCE [LARGE SCALE GENOMIC DNA]</scope>
    <source>
        <strain evidence="3 4">CBS 142.35</strain>
    </source>
</reference>
<evidence type="ECO:0000259" key="2">
    <source>
        <dbReference type="Pfam" id="PF00077"/>
    </source>
</evidence>
<dbReference type="Gene3D" id="2.40.70.10">
    <property type="entry name" value="Acid Proteases"/>
    <property type="match status" value="1"/>
</dbReference>